<dbReference type="EMBL" id="HBIW01025009">
    <property type="protein sequence ID" value="CAE0706131.1"/>
    <property type="molecule type" value="Transcribed_RNA"/>
</dbReference>
<dbReference type="AlphaFoldDB" id="A0A7S4A7B0"/>
<sequence length="409" mass="44282">MAFRLFIESSQGRRRGRRPRPQRIDDYAAHFHHHPWQDAQLALTPRLLKRLGEGVGGTADDGDESSEADAERAIASNDYVGSVSEAPRCVVLIDARGCVEEALKNCDVGAARRVILRMRRICDDAKLGETALDAHWEADQLRCSFGRCGIALAFCARVVATVGPGCRAALHFSSDAVATEYPSGRPHGDSWNVLCELVECVAADEPRCCVSDAFHDRLKREGLDDDGEAWTRIEGGYLRAPWPSLSLPRDSCDVVLSEPIDRVVVVAMVYFDASLRSTSRLYVERRRALDVLEEVLTSKGGRRAAGSDTLYIFDACVSRALDAVLASRKALEGIKVGFGVACGPVYEGVVAGSCVGVAARLCAQHGVLLSKSAAEALDPDHVSHLRTVPVFLQGSDSSGGLEEFCQVLL</sequence>
<keyword evidence="3" id="KW-1185">Reference proteome</keyword>
<evidence type="ECO:0000313" key="3">
    <source>
        <dbReference type="Proteomes" id="UP000789595"/>
    </source>
</evidence>
<evidence type="ECO:0008006" key="4">
    <source>
        <dbReference type="Google" id="ProtNLM"/>
    </source>
</evidence>
<dbReference type="InterPro" id="IPR029787">
    <property type="entry name" value="Nucleotide_cyclase"/>
</dbReference>
<name>A0A7S4A7B0_9STRA</name>
<dbReference type="SUPFAM" id="SSF55073">
    <property type="entry name" value="Nucleotide cyclase"/>
    <property type="match status" value="1"/>
</dbReference>
<gene>
    <name evidence="1" type="ORF">PCAL00307_LOCUS21581</name>
    <name evidence="2" type="ORF">PECAL_3P12360</name>
</gene>
<reference evidence="2" key="2">
    <citation type="submission" date="2021-11" db="EMBL/GenBank/DDBJ databases">
        <authorList>
            <consortium name="Genoscope - CEA"/>
            <person name="William W."/>
        </authorList>
    </citation>
    <scope>NUCLEOTIDE SEQUENCE</scope>
</reference>
<dbReference type="Gene3D" id="3.30.70.1230">
    <property type="entry name" value="Nucleotide cyclase"/>
    <property type="match status" value="1"/>
</dbReference>
<evidence type="ECO:0000313" key="1">
    <source>
        <dbReference type="EMBL" id="CAE0706131.1"/>
    </source>
</evidence>
<organism evidence="1">
    <name type="scientific">Pelagomonas calceolata</name>
    <dbReference type="NCBI Taxonomy" id="35677"/>
    <lineage>
        <taxon>Eukaryota</taxon>
        <taxon>Sar</taxon>
        <taxon>Stramenopiles</taxon>
        <taxon>Ochrophyta</taxon>
        <taxon>Pelagophyceae</taxon>
        <taxon>Pelagomonadales</taxon>
        <taxon>Pelagomonadaceae</taxon>
        <taxon>Pelagomonas</taxon>
    </lineage>
</organism>
<dbReference type="EMBL" id="CAKKNE010000003">
    <property type="protein sequence ID" value="CAH0371303.1"/>
    <property type="molecule type" value="Genomic_DNA"/>
</dbReference>
<reference evidence="1" key="1">
    <citation type="submission" date="2021-01" db="EMBL/GenBank/DDBJ databases">
        <authorList>
            <person name="Corre E."/>
            <person name="Pelletier E."/>
            <person name="Niang G."/>
            <person name="Scheremetjew M."/>
            <person name="Finn R."/>
            <person name="Kale V."/>
            <person name="Holt S."/>
            <person name="Cochrane G."/>
            <person name="Meng A."/>
            <person name="Brown T."/>
            <person name="Cohen L."/>
        </authorList>
    </citation>
    <scope>NUCLEOTIDE SEQUENCE</scope>
    <source>
        <strain evidence="1">CCMP1756</strain>
    </source>
</reference>
<accession>A0A7S4A7B0</accession>
<evidence type="ECO:0000313" key="2">
    <source>
        <dbReference type="EMBL" id="CAH0371303.1"/>
    </source>
</evidence>
<protein>
    <recommendedName>
        <fullName evidence="4">Guanylate cyclase domain-containing protein</fullName>
    </recommendedName>
</protein>
<proteinExistence type="predicted"/>
<dbReference type="Proteomes" id="UP000789595">
    <property type="component" value="Unassembled WGS sequence"/>
</dbReference>